<proteinExistence type="predicted"/>
<dbReference type="EMBL" id="DS990137">
    <property type="protein sequence ID" value="EET24433.1"/>
    <property type="molecule type" value="Genomic_DNA"/>
</dbReference>
<protein>
    <submittedName>
        <fullName evidence="2">Uncharacterized protein</fullName>
    </submittedName>
</protein>
<dbReference type="AlphaFoldDB" id="A0A0X1L1K9"/>
<accession>A0A0X1L1K9</accession>
<sequence>MGGTNVANTAAASSRKGIESSPKPLNRAAFLLALSAYCLF</sequence>
<evidence type="ECO:0000256" key="1">
    <source>
        <dbReference type="SAM" id="MobiDB-lite"/>
    </source>
</evidence>
<evidence type="ECO:0000313" key="2">
    <source>
        <dbReference type="EMBL" id="EET24433.1"/>
    </source>
</evidence>
<dbReference type="Proteomes" id="UP000004687">
    <property type="component" value="Unassembled WGS sequence"/>
</dbReference>
<organism evidence="2">
    <name type="scientific">Vibrio cholerae (strain MO10)</name>
    <dbReference type="NCBI Taxonomy" id="345072"/>
    <lineage>
        <taxon>Bacteria</taxon>
        <taxon>Pseudomonadati</taxon>
        <taxon>Pseudomonadota</taxon>
        <taxon>Gammaproteobacteria</taxon>
        <taxon>Vibrionales</taxon>
        <taxon>Vibrionaceae</taxon>
        <taxon>Vibrio</taxon>
    </lineage>
</organism>
<feature type="region of interest" description="Disordered" evidence="1">
    <location>
        <begin position="1"/>
        <end position="22"/>
    </location>
</feature>
<reference evidence="2" key="1">
    <citation type="submission" date="2005-09" db="EMBL/GenBank/DDBJ databases">
        <title>Annotation of Vibrio cholerae MO10.</title>
        <authorList>
            <person name="Colwell R."/>
            <person name="Grim C.J."/>
            <person name="Young S."/>
            <person name="Jaffe D."/>
            <person name="Gnerre S."/>
            <person name="Berlin A."/>
            <person name="Heiman D."/>
            <person name="Hepburn T."/>
            <person name="Shea T."/>
            <person name="Sykes S."/>
            <person name="Yandava C."/>
            <person name="Alvarado L."/>
            <person name="Kodira C."/>
            <person name="Borodovsky M."/>
            <person name="Heidelberg J."/>
            <person name="Lander E."/>
            <person name="Galagan J."/>
            <person name="Nusbaum C."/>
            <person name="Birren B."/>
        </authorList>
    </citation>
    <scope>NUCLEOTIDE SEQUENCE [LARGE SCALE GENOMIC DNA]</scope>
    <source>
        <strain evidence="2">MO10</strain>
    </source>
</reference>
<reference evidence="2" key="2">
    <citation type="submission" date="2008-07" db="EMBL/GenBank/DDBJ databases">
        <authorList>
            <consortium name="Broad Institute Genome Sequencing Platform"/>
            <person name="Colwell R."/>
            <person name="Grim C.J."/>
            <person name="Young S."/>
            <person name="Jaffe D."/>
            <person name="Gnerre S."/>
            <person name="Berlin A."/>
            <person name="Heiman D."/>
            <person name="Hepburn T."/>
            <person name="Shea T."/>
            <person name="Sykes S."/>
            <person name="Alvarado L."/>
            <person name="Kodira C."/>
            <person name="Heidelberg J."/>
            <person name="Lander E."/>
            <person name="Galagan J."/>
            <person name="Nusbaum C."/>
            <person name="Birren B."/>
        </authorList>
    </citation>
    <scope>NUCLEOTIDE SEQUENCE [LARGE SCALE GENOMIC DNA]</scope>
    <source>
        <strain evidence="2">MO10</strain>
    </source>
</reference>
<dbReference type="HOGENOM" id="CLU_3298293_0_0_6"/>
<feature type="compositionally biased region" description="Polar residues" evidence="1">
    <location>
        <begin position="1"/>
        <end position="12"/>
    </location>
</feature>
<name>A0A0X1L1K9_VIBCO</name>
<gene>
    <name evidence="2" type="ORF">VchoM_02460</name>
</gene>